<gene>
    <name evidence="1" type="ORF">ACEZDJ_05105</name>
</gene>
<sequence length="50" mass="5262">MVGRGNRSAVATLVYRHSRLVRLVALPAGHDSLSVRDGIILLLQGPTGPA</sequence>
<evidence type="ECO:0000313" key="2">
    <source>
        <dbReference type="Proteomes" id="UP001592528"/>
    </source>
</evidence>
<dbReference type="RefSeq" id="WP_198037431.1">
    <property type="nucleotide sequence ID" value="NZ_JBHEZZ010000002.1"/>
</dbReference>
<proteinExistence type="predicted"/>
<dbReference type="Proteomes" id="UP001592528">
    <property type="component" value="Unassembled WGS sequence"/>
</dbReference>
<dbReference type="EMBL" id="JBHEZZ010000002">
    <property type="protein sequence ID" value="MFC1400661.1"/>
    <property type="molecule type" value="Genomic_DNA"/>
</dbReference>
<accession>A0ABV6UGU4</accession>
<reference evidence="1 2" key="1">
    <citation type="submission" date="2024-09" db="EMBL/GenBank/DDBJ databases">
        <authorList>
            <person name="Lee S.D."/>
        </authorList>
    </citation>
    <scope>NUCLEOTIDE SEQUENCE [LARGE SCALE GENOMIC DNA]</scope>
    <source>
        <strain evidence="1 2">N1-5</strain>
    </source>
</reference>
<evidence type="ECO:0000313" key="1">
    <source>
        <dbReference type="EMBL" id="MFC1400661.1"/>
    </source>
</evidence>
<comment type="caution">
    <text evidence="1">The sequence shown here is derived from an EMBL/GenBank/DDBJ whole genome shotgun (WGS) entry which is preliminary data.</text>
</comment>
<name>A0ABV6UGU4_9ACTN</name>
<keyword evidence="2" id="KW-1185">Reference proteome</keyword>
<organism evidence="1 2">
    <name type="scientific">Streptacidiphilus cavernicola</name>
    <dbReference type="NCBI Taxonomy" id="3342716"/>
    <lineage>
        <taxon>Bacteria</taxon>
        <taxon>Bacillati</taxon>
        <taxon>Actinomycetota</taxon>
        <taxon>Actinomycetes</taxon>
        <taxon>Kitasatosporales</taxon>
        <taxon>Streptomycetaceae</taxon>
        <taxon>Streptacidiphilus</taxon>
    </lineage>
</organism>
<protein>
    <submittedName>
        <fullName evidence="1">Uncharacterized protein</fullName>
    </submittedName>
</protein>